<evidence type="ECO:0000313" key="5">
    <source>
        <dbReference type="Proteomes" id="UP000198953"/>
    </source>
</evidence>
<dbReference type="Pfam" id="PF17853">
    <property type="entry name" value="GGDEF_2"/>
    <property type="match status" value="1"/>
</dbReference>
<evidence type="ECO:0000259" key="2">
    <source>
        <dbReference type="Pfam" id="PF13556"/>
    </source>
</evidence>
<dbReference type="STRING" id="46177.SAMN05660976_03250"/>
<dbReference type="Proteomes" id="UP000198953">
    <property type="component" value="Unassembled WGS sequence"/>
</dbReference>
<dbReference type="Pfam" id="PF13556">
    <property type="entry name" value="HTH_30"/>
    <property type="match status" value="1"/>
</dbReference>
<gene>
    <name evidence="4" type="ORF">SAMN05660976_03250</name>
</gene>
<dbReference type="InterPro" id="IPR025736">
    <property type="entry name" value="PucR_C-HTH_dom"/>
</dbReference>
<evidence type="ECO:0000256" key="1">
    <source>
        <dbReference type="ARBA" id="ARBA00006754"/>
    </source>
</evidence>
<feature type="domain" description="PucR C-terminal helix-turn-helix" evidence="2">
    <location>
        <begin position="213"/>
        <end position="271"/>
    </location>
</feature>
<evidence type="ECO:0000313" key="4">
    <source>
        <dbReference type="EMBL" id="SEL73266.1"/>
    </source>
</evidence>
<dbReference type="PANTHER" id="PTHR33744:SF1">
    <property type="entry name" value="DNA-BINDING TRANSCRIPTIONAL ACTIVATOR ADER"/>
    <property type="match status" value="1"/>
</dbReference>
<protein>
    <submittedName>
        <fullName evidence="4">PucR C-terminal helix-turn-helix domain-containing protein</fullName>
    </submittedName>
</protein>
<organism evidence="4 5">
    <name type="scientific">Nonomuraea pusilla</name>
    <dbReference type="NCBI Taxonomy" id="46177"/>
    <lineage>
        <taxon>Bacteria</taxon>
        <taxon>Bacillati</taxon>
        <taxon>Actinomycetota</taxon>
        <taxon>Actinomycetes</taxon>
        <taxon>Streptosporangiales</taxon>
        <taxon>Streptosporangiaceae</taxon>
        <taxon>Nonomuraea</taxon>
    </lineage>
</organism>
<dbReference type="InterPro" id="IPR042070">
    <property type="entry name" value="PucR_C-HTH_sf"/>
</dbReference>
<proteinExistence type="inferred from homology"/>
<name>A0A1H7SMC3_9ACTN</name>
<dbReference type="AlphaFoldDB" id="A0A1H7SMC3"/>
<dbReference type="EMBL" id="FOBF01000006">
    <property type="protein sequence ID" value="SEL73266.1"/>
    <property type="molecule type" value="Genomic_DNA"/>
</dbReference>
<feature type="domain" description="CdaR GGDEF-like" evidence="3">
    <location>
        <begin position="38"/>
        <end position="164"/>
    </location>
</feature>
<reference evidence="4 5" key="1">
    <citation type="submission" date="2016-10" db="EMBL/GenBank/DDBJ databases">
        <authorList>
            <person name="de Groot N.N."/>
        </authorList>
    </citation>
    <scope>NUCLEOTIDE SEQUENCE [LARGE SCALE GENOMIC DNA]</scope>
    <source>
        <strain evidence="4 5">DSM 43357</strain>
    </source>
</reference>
<sequence>MLRLAALAAAAGPADELPGRSRAQLLTELLVAPEKQAQELAPRARALGLPIDDWHVVLRLEPVMDEGPERYALLDTLASRTARAARELVGPSWNGAIAGDALVVVRSRPRDPGRAGPREAVRDAARLMERVRPAGARLRCGVSTAHQGLLGLRTCASEARTALRRSSAPLATYDLAGLDRMLEEWYASDAAQQAVRDLLQPVLDLGGERARHLLAILRAYLDHHGSPARAAEEVHLHRNAVSRNIRRIETLLQADLDDPQQRLALQLACRAAGA</sequence>
<dbReference type="InterPro" id="IPR051448">
    <property type="entry name" value="CdaR-like_regulators"/>
</dbReference>
<dbReference type="InterPro" id="IPR041522">
    <property type="entry name" value="CdaR_GGDEF"/>
</dbReference>
<dbReference type="PANTHER" id="PTHR33744">
    <property type="entry name" value="CARBOHYDRATE DIACID REGULATOR"/>
    <property type="match status" value="1"/>
</dbReference>
<dbReference type="Gene3D" id="1.10.10.2840">
    <property type="entry name" value="PucR C-terminal helix-turn-helix domain"/>
    <property type="match status" value="1"/>
</dbReference>
<evidence type="ECO:0000259" key="3">
    <source>
        <dbReference type="Pfam" id="PF17853"/>
    </source>
</evidence>
<accession>A0A1H7SMC3</accession>
<comment type="similarity">
    <text evidence="1">Belongs to the CdaR family.</text>
</comment>
<keyword evidence="5" id="KW-1185">Reference proteome</keyword>